<evidence type="ECO:0000256" key="2">
    <source>
        <dbReference type="ARBA" id="ARBA00022917"/>
    </source>
</evidence>
<comment type="caution">
    <text evidence="5">The sequence shown here is derived from an EMBL/GenBank/DDBJ whole genome shotgun (WGS) entry which is preliminary data.</text>
</comment>
<dbReference type="FunFam" id="3.30.1360.40:FF:000001">
    <property type="entry name" value="Ribosome-recycling factor"/>
    <property type="match status" value="1"/>
</dbReference>
<dbReference type="InterPro" id="IPR002661">
    <property type="entry name" value="Ribosome_recyc_fac"/>
</dbReference>
<evidence type="ECO:0000259" key="4">
    <source>
        <dbReference type="Pfam" id="PF01765"/>
    </source>
</evidence>
<dbReference type="PANTHER" id="PTHR20982:SF3">
    <property type="entry name" value="MITOCHONDRIAL RIBOSOME RECYCLING FACTOR PSEUDO 1"/>
    <property type="match status" value="1"/>
</dbReference>
<evidence type="ECO:0000256" key="3">
    <source>
        <dbReference type="SAM" id="Coils"/>
    </source>
</evidence>
<dbReference type="GO" id="GO:0006412">
    <property type="term" value="P:translation"/>
    <property type="evidence" value="ECO:0007669"/>
    <property type="project" value="UniProtKB-KW"/>
</dbReference>
<organism evidence="5 6">
    <name type="scientific">Candidatus Roizmanbacteria bacterium RIFCSPLOWO2_01_FULL_37_16</name>
    <dbReference type="NCBI Taxonomy" id="1802058"/>
    <lineage>
        <taxon>Bacteria</taxon>
        <taxon>Candidatus Roizmaniibacteriota</taxon>
    </lineage>
</organism>
<feature type="domain" description="Ribosome recycling factor" evidence="4">
    <location>
        <begin position="19"/>
        <end position="184"/>
    </location>
</feature>
<dbReference type="GO" id="GO:0043023">
    <property type="term" value="F:ribosomal large subunit binding"/>
    <property type="evidence" value="ECO:0007669"/>
    <property type="project" value="TreeGrafter"/>
</dbReference>
<keyword evidence="2" id="KW-0648">Protein biosynthesis</keyword>
<dbReference type="EMBL" id="MGAI01000004">
    <property type="protein sequence ID" value="OGK45630.1"/>
    <property type="molecule type" value="Genomic_DNA"/>
</dbReference>
<dbReference type="Pfam" id="PF01765">
    <property type="entry name" value="RRF"/>
    <property type="match status" value="1"/>
</dbReference>
<evidence type="ECO:0000256" key="1">
    <source>
        <dbReference type="ARBA" id="ARBA00005912"/>
    </source>
</evidence>
<sequence length="186" mass="21488">MDSILEQFKLSAEKTLIYLKEDFKSIRTGKSNPALVENILVETYAGQSKLKLLELATTATEGATALLITPFDPSTLVDIERAILKSSLGLTTSVQGNQIKVIIPPLSQEQREKLLKLVNQKTEERKNFIRNYRDEARKKIKQLYEAKNLTQDDKFRLEKEIDSEIQKYMEQLQQIRTNKEKEIMQI</sequence>
<protein>
    <recommendedName>
        <fullName evidence="4">Ribosome recycling factor domain-containing protein</fullName>
    </recommendedName>
</protein>
<reference evidence="5 6" key="1">
    <citation type="journal article" date="2016" name="Nat. Commun.">
        <title>Thousands of microbial genomes shed light on interconnected biogeochemical processes in an aquifer system.</title>
        <authorList>
            <person name="Anantharaman K."/>
            <person name="Brown C.T."/>
            <person name="Hug L.A."/>
            <person name="Sharon I."/>
            <person name="Castelle C.J."/>
            <person name="Probst A.J."/>
            <person name="Thomas B.C."/>
            <person name="Singh A."/>
            <person name="Wilkins M.J."/>
            <person name="Karaoz U."/>
            <person name="Brodie E.L."/>
            <person name="Williams K.H."/>
            <person name="Hubbard S.S."/>
            <person name="Banfield J.F."/>
        </authorList>
    </citation>
    <scope>NUCLEOTIDE SEQUENCE [LARGE SCALE GENOMIC DNA]</scope>
</reference>
<dbReference type="Gene3D" id="3.30.1360.40">
    <property type="match status" value="1"/>
</dbReference>
<evidence type="ECO:0000313" key="5">
    <source>
        <dbReference type="EMBL" id="OGK45630.1"/>
    </source>
</evidence>
<dbReference type="Gene3D" id="1.10.132.20">
    <property type="entry name" value="Ribosome-recycling factor"/>
    <property type="match status" value="1"/>
</dbReference>
<gene>
    <name evidence="5" type="ORF">A3B40_00355</name>
</gene>
<dbReference type="InterPro" id="IPR036191">
    <property type="entry name" value="RRF_sf"/>
</dbReference>
<dbReference type="AlphaFoldDB" id="A0A1F7IQJ2"/>
<dbReference type="Proteomes" id="UP000178040">
    <property type="component" value="Unassembled WGS sequence"/>
</dbReference>
<keyword evidence="3" id="KW-0175">Coiled coil</keyword>
<comment type="similarity">
    <text evidence="1">Belongs to the RRF family.</text>
</comment>
<evidence type="ECO:0000313" key="6">
    <source>
        <dbReference type="Proteomes" id="UP000178040"/>
    </source>
</evidence>
<accession>A0A1F7IQJ2</accession>
<name>A0A1F7IQJ2_9BACT</name>
<dbReference type="InterPro" id="IPR023584">
    <property type="entry name" value="Ribosome_recyc_fac_dom"/>
</dbReference>
<dbReference type="PANTHER" id="PTHR20982">
    <property type="entry name" value="RIBOSOME RECYCLING FACTOR"/>
    <property type="match status" value="1"/>
</dbReference>
<proteinExistence type="inferred from homology"/>
<feature type="coiled-coil region" evidence="3">
    <location>
        <begin position="133"/>
        <end position="185"/>
    </location>
</feature>
<dbReference type="SUPFAM" id="SSF55194">
    <property type="entry name" value="Ribosome recycling factor, RRF"/>
    <property type="match status" value="1"/>
</dbReference>